<dbReference type="Proteomes" id="UP000294555">
    <property type="component" value="Unassembled WGS sequence"/>
</dbReference>
<protein>
    <submittedName>
        <fullName evidence="1">Helix-turn-helix protein</fullName>
    </submittedName>
</protein>
<gene>
    <name evidence="1" type="ORF">EZJ58_5140</name>
</gene>
<comment type="caution">
    <text evidence="1">The sequence shown here is derived from an EMBL/GenBank/DDBJ whole genome shotgun (WGS) entry which is preliminary data.</text>
</comment>
<name>A0A4R1NH54_9GAMM</name>
<dbReference type="OrthoDB" id="6460757at2"/>
<dbReference type="EMBL" id="SJOI01000001">
    <property type="protein sequence ID" value="TCL06843.1"/>
    <property type="molecule type" value="Genomic_DNA"/>
</dbReference>
<dbReference type="AlphaFoldDB" id="A0A4R1NH54"/>
<keyword evidence="2" id="KW-1185">Reference proteome</keyword>
<evidence type="ECO:0000313" key="2">
    <source>
        <dbReference type="Proteomes" id="UP000294555"/>
    </source>
</evidence>
<sequence length="71" mass="8558">MTNNQKEHDDDLLTPEEVCEMLGGITTKTLRDWNINHRHRKILAPIRFTHKFVRYERKNVLAFKEKCRSAY</sequence>
<organism evidence="1 2">
    <name type="scientific">Sodalis ligni</name>
    <dbReference type="NCBI Taxonomy" id="2697027"/>
    <lineage>
        <taxon>Bacteria</taxon>
        <taxon>Pseudomonadati</taxon>
        <taxon>Pseudomonadota</taxon>
        <taxon>Gammaproteobacteria</taxon>
        <taxon>Enterobacterales</taxon>
        <taxon>Bruguierivoracaceae</taxon>
        <taxon>Sodalis</taxon>
    </lineage>
</organism>
<evidence type="ECO:0000313" key="1">
    <source>
        <dbReference type="EMBL" id="TCL06843.1"/>
    </source>
</evidence>
<dbReference type="RefSeq" id="WP_132926573.1">
    <property type="nucleotide sequence ID" value="NZ_SJOI01000001.1"/>
</dbReference>
<accession>A0A4R1NH54</accession>
<proteinExistence type="predicted"/>
<reference evidence="1 2" key="1">
    <citation type="submission" date="2019-02" db="EMBL/GenBank/DDBJ databases">
        <title>Investigation of anaerobic lignin degradation for improved lignocellulosic biofuels.</title>
        <authorList>
            <person name="Deangelis K."/>
        </authorList>
    </citation>
    <scope>NUCLEOTIDE SEQUENCE [LARGE SCALE GENOMIC DNA]</scope>
    <source>
        <strain evidence="1 2">159R</strain>
    </source>
</reference>